<keyword evidence="5" id="KW-0472">Membrane</keyword>
<dbReference type="InterPro" id="IPR004089">
    <property type="entry name" value="MCPsignal_dom"/>
</dbReference>
<dbReference type="GO" id="GO:0006935">
    <property type="term" value="P:chemotaxis"/>
    <property type="evidence" value="ECO:0007669"/>
    <property type="project" value="UniProtKB-ARBA"/>
</dbReference>
<dbReference type="Gene3D" id="1.10.287.950">
    <property type="entry name" value="Methyl-accepting chemotaxis protein"/>
    <property type="match status" value="1"/>
</dbReference>
<dbReference type="PROSITE" id="PS50111">
    <property type="entry name" value="CHEMOTAXIS_TRANSDUC_2"/>
    <property type="match status" value="1"/>
</dbReference>
<evidence type="ECO:0000256" key="5">
    <source>
        <dbReference type="SAM" id="Phobius"/>
    </source>
</evidence>
<dbReference type="InterPro" id="IPR025991">
    <property type="entry name" value="Chemoreceptor_zinc-bind_dom"/>
</dbReference>
<evidence type="ECO:0000259" key="7">
    <source>
        <dbReference type="PROSITE" id="PS50885"/>
    </source>
</evidence>
<dbReference type="Pfam" id="PF13682">
    <property type="entry name" value="CZB"/>
    <property type="match status" value="1"/>
</dbReference>
<dbReference type="KEGG" id="cjap:GWK36_11095"/>
<sequence length="516" mass="56869">MLRCWLPNERQGCAMPSLLARPFWNGRSTEKAMSNLSLRFKFGLLFWAQSVLVAIGLILVTVTAGFHPLLLGFLLMVGGVAVYGQREIERLLRALGQAERLAAKVAAGQFHSRITGIANDSDEVARLFWALNDMLDQLETWFREAESAFCAQMDGRYERVAQVQGLRGGFRTAMESHNALLGHMAASTRSQMKNFLLSQAGQLNSSNLIDNMAGTQSDLVEITGRMRQVAEAATQTAQEATCNQTAVAEVESHLSEIAKRIHQVVEAIGELNARSQEINRAVALITEIADQTNLLALNAAIEAARAGEQGRGFAVVADEVRKLAEKSRNASQSIGQIMHLLLQDNQRMQGNATQMQGMAQNSARVVNALAEAFGRFATSVAETERAALLIHDKSFITLVKMDHMIYKQRAYLSLSSGGDEQHIRAVSINHEGCRLGRWYLGEGRALFGNTAAYRALEAPHRQVHAGAHQLLGHLAGDWERNTHTQMAIMQALREMESGSQGVMEWLDRMVSEKYGI</sequence>
<keyword evidence="9" id="KW-1185">Reference proteome</keyword>
<dbReference type="Pfam" id="PF00015">
    <property type="entry name" value="MCPsignal"/>
    <property type="match status" value="1"/>
</dbReference>
<accession>A0A6G7VED1</accession>
<evidence type="ECO:0000256" key="4">
    <source>
        <dbReference type="PROSITE-ProRule" id="PRU00284"/>
    </source>
</evidence>
<keyword evidence="5" id="KW-1133">Transmembrane helix</keyword>
<comment type="similarity">
    <text evidence="3">Belongs to the methyl-accepting chemotaxis (MCP) protein family.</text>
</comment>
<keyword evidence="2 4" id="KW-0807">Transducer</keyword>
<comment type="subcellular location">
    <subcellularLocation>
        <location evidence="1">Membrane</location>
    </subcellularLocation>
</comment>
<keyword evidence="5" id="KW-0812">Transmembrane</keyword>
<dbReference type="AlphaFoldDB" id="A0A6G7VED1"/>
<dbReference type="Proteomes" id="UP000502699">
    <property type="component" value="Chromosome"/>
</dbReference>
<evidence type="ECO:0000256" key="1">
    <source>
        <dbReference type="ARBA" id="ARBA00004370"/>
    </source>
</evidence>
<proteinExistence type="inferred from homology"/>
<dbReference type="PROSITE" id="PS50885">
    <property type="entry name" value="HAMP"/>
    <property type="match status" value="1"/>
</dbReference>
<feature type="transmembrane region" description="Helical" evidence="5">
    <location>
        <begin position="42"/>
        <end position="60"/>
    </location>
</feature>
<dbReference type="GO" id="GO:0007165">
    <property type="term" value="P:signal transduction"/>
    <property type="evidence" value="ECO:0007669"/>
    <property type="project" value="UniProtKB-KW"/>
</dbReference>
<feature type="domain" description="HAMP" evidence="7">
    <location>
        <begin position="89"/>
        <end position="143"/>
    </location>
</feature>
<dbReference type="PANTHER" id="PTHR32089:SF112">
    <property type="entry name" value="LYSOZYME-LIKE PROTEIN-RELATED"/>
    <property type="match status" value="1"/>
</dbReference>
<dbReference type="PANTHER" id="PTHR32089">
    <property type="entry name" value="METHYL-ACCEPTING CHEMOTAXIS PROTEIN MCPB"/>
    <property type="match status" value="1"/>
</dbReference>
<organism evidence="8 9">
    <name type="scientific">Caldichromatium japonicum</name>
    <dbReference type="NCBI Taxonomy" id="2699430"/>
    <lineage>
        <taxon>Bacteria</taxon>
        <taxon>Pseudomonadati</taxon>
        <taxon>Pseudomonadota</taxon>
        <taxon>Gammaproteobacteria</taxon>
        <taxon>Chromatiales</taxon>
        <taxon>Chromatiaceae</taxon>
        <taxon>Caldichromatium</taxon>
    </lineage>
</organism>
<dbReference type="EMBL" id="CP048029">
    <property type="protein sequence ID" value="QIK38433.1"/>
    <property type="molecule type" value="Genomic_DNA"/>
</dbReference>
<reference evidence="9" key="1">
    <citation type="submission" date="2020-01" db="EMBL/GenBank/DDBJ databases">
        <title>Caldichromatium gen. nov., sp. nov., a thermophilic purple sulfur bacterium member of the family Chromatiaceae isolated from Nakabusa hot spring, Japan.</title>
        <authorList>
            <person name="Saini M.K."/>
            <person name="Hanada S."/>
            <person name="Tank M."/>
        </authorList>
    </citation>
    <scope>NUCLEOTIDE SEQUENCE [LARGE SCALE GENOMIC DNA]</scope>
    <source>
        <strain evidence="9">No.7</strain>
    </source>
</reference>
<feature type="domain" description="Methyl-accepting transducer" evidence="6">
    <location>
        <begin position="215"/>
        <end position="383"/>
    </location>
</feature>
<dbReference type="InterPro" id="IPR003660">
    <property type="entry name" value="HAMP_dom"/>
</dbReference>
<evidence type="ECO:0000259" key="6">
    <source>
        <dbReference type="PROSITE" id="PS50111"/>
    </source>
</evidence>
<dbReference type="SMART" id="SM00304">
    <property type="entry name" value="HAMP"/>
    <property type="match status" value="1"/>
</dbReference>
<dbReference type="GO" id="GO:0016020">
    <property type="term" value="C:membrane"/>
    <property type="evidence" value="ECO:0007669"/>
    <property type="project" value="UniProtKB-SubCell"/>
</dbReference>
<evidence type="ECO:0000256" key="2">
    <source>
        <dbReference type="ARBA" id="ARBA00023224"/>
    </source>
</evidence>
<gene>
    <name evidence="8" type="ORF">GWK36_11095</name>
</gene>
<evidence type="ECO:0000313" key="9">
    <source>
        <dbReference type="Proteomes" id="UP000502699"/>
    </source>
</evidence>
<evidence type="ECO:0000313" key="8">
    <source>
        <dbReference type="EMBL" id="QIK38433.1"/>
    </source>
</evidence>
<dbReference type="Gene3D" id="1.20.120.30">
    <property type="entry name" value="Aspartate receptor, ligand-binding domain"/>
    <property type="match status" value="1"/>
</dbReference>
<dbReference type="SUPFAM" id="SSF58104">
    <property type="entry name" value="Methyl-accepting chemotaxis protein (MCP) signaling domain"/>
    <property type="match status" value="1"/>
</dbReference>
<evidence type="ECO:0000256" key="3">
    <source>
        <dbReference type="ARBA" id="ARBA00029447"/>
    </source>
</evidence>
<protein>
    <submittedName>
        <fullName evidence="8">Chemotaxis protein</fullName>
    </submittedName>
</protein>
<dbReference type="SMART" id="SM00283">
    <property type="entry name" value="MA"/>
    <property type="match status" value="1"/>
</dbReference>
<dbReference type="Gene3D" id="6.10.340.10">
    <property type="match status" value="1"/>
</dbReference>
<name>A0A6G7VED1_9GAMM</name>